<dbReference type="AlphaFoldDB" id="A0A7W8ZQD8"/>
<dbReference type="EMBL" id="JACHCE010000007">
    <property type="protein sequence ID" value="MBB5637997.1"/>
    <property type="molecule type" value="Genomic_DNA"/>
</dbReference>
<feature type="domain" description="External alternative NADH-ubiquinone oxidoreductase-like C-terminal" evidence="11">
    <location>
        <begin position="348"/>
        <end position="404"/>
    </location>
</feature>
<keyword evidence="7" id="KW-0520">NAD</keyword>
<proteinExistence type="inferred from homology"/>
<dbReference type="InterPro" id="IPR054585">
    <property type="entry name" value="NDH2-like_C"/>
</dbReference>
<comment type="catalytic activity">
    <reaction evidence="8">
        <text>a quinone + NADH + H(+) = a quinol + NAD(+)</text>
        <dbReference type="Rhea" id="RHEA:46160"/>
        <dbReference type="ChEBI" id="CHEBI:15378"/>
        <dbReference type="ChEBI" id="CHEBI:24646"/>
        <dbReference type="ChEBI" id="CHEBI:57540"/>
        <dbReference type="ChEBI" id="CHEBI:57945"/>
        <dbReference type="ChEBI" id="CHEBI:132124"/>
        <dbReference type="EC" id="1.6.5.9"/>
    </reaction>
</comment>
<evidence type="ECO:0000313" key="13">
    <source>
        <dbReference type="Proteomes" id="UP000537204"/>
    </source>
</evidence>
<keyword evidence="3" id="KW-0285">Flavoprotein</keyword>
<evidence type="ECO:0000256" key="6">
    <source>
        <dbReference type="ARBA" id="ARBA00023002"/>
    </source>
</evidence>
<evidence type="ECO:0000259" key="10">
    <source>
        <dbReference type="Pfam" id="PF07992"/>
    </source>
</evidence>
<evidence type="ECO:0000256" key="5">
    <source>
        <dbReference type="ARBA" id="ARBA00022946"/>
    </source>
</evidence>
<dbReference type="Pfam" id="PF07992">
    <property type="entry name" value="Pyr_redox_2"/>
    <property type="match status" value="1"/>
</dbReference>
<name>A0A7W8ZQD8_9SPHI</name>
<dbReference type="InterPro" id="IPR036188">
    <property type="entry name" value="FAD/NAD-bd_sf"/>
</dbReference>
<keyword evidence="9" id="KW-0812">Transmembrane</keyword>
<evidence type="ECO:0000259" key="11">
    <source>
        <dbReference type="Pfam" id="PF22366"/>
    </source>
</evidence>
<evidence type="ECO:0000313" key="12">
    <source>
        <dbReference type="EMBL" id="MBB5637997.1"/>
    </source>
</evidence>
<evidence type="ECO:0000256" key="4">
    <source>
        <dbReference type="ARBA" id="ARBA00022827"/>
    </source>
</evidence>
<feature type="domain" description="FAD/NAD(P)-binding" evidence="10">
    <location>
        <begin position="4"/>
        <end position="324"/>
    </location>
</feature>
<comment type="similarity">
    <text evidence="1">Belongs to the NADH dehydrogenase family.</text>
</comment>
<evidence type="ECO:0000256" key="2">
    <source>
        <dbReference type="ARBA" id="ARBA00012637"/>
    </source>
</evidence>
<keyword evidence="9" id="KW-1133">Transmembrane helix</keyword>
<accession>A0A7W8ZQD8</accession>
<evidence type="ECO:0000256" key="1">
    <source>
        <dbReference type="ARBA" id="ARBA00005272"/>
    </source>
</evidence>
<evidence type="ECO:0000256" key="8">
    <source>
        <dbReference type="ARBA" id="ARBA00047599"/>
    </source>
</evidence>
<evidence type="ECO:0000256" key="9">
    <source>
        <dbReference type="SAM" id="Phobius"/>
    </source>
</evidence>
<dbReference type="PRINTS" id="PR00411">
    <property type="entry name" value="PNDRDTASEI"/>
</dbReference>
<dbReference type="PANTHER" id="PTHR43706">
    <property type="entry name" value="NADH DEHYDROGENASE"/>
    <property type="match status" value="1"/>
</dbReference>
<keyword evidence="4" id="KW-0274">FAD</keyword>
<keyword evidence="9" id="KW-0472">Membrane</keyword>
<dbReference type="GO" id="GO:0050136">
    <property type="term" value="F:NADH dehydrogenase (quinone) (non-electrogenic) activity"/>
    <property type="evidence" value="ECO:0007669"/>
    <property type="project" value="UniProtKB-EC"/>
</dbReference>
<gene>
    <name evidence="12" type="ORF">HDE68_003923</name>
</gene>
<sequence length="427" mass="47482">MQKRIVIIGGGFAGINLALELGKKKHYQVTLVDKNNYNFFPPLIYQVATAFLEPSSISYPIRKLFRNKSNLHFRLGELVKVIPESHQLELSNGIIEYDELVFATGAETNYFGMENVKKNAIPMKTLSDAIQMRNKLLTHFEEATIAKDKAEIAKSLTIVIAGGGPTGVEISGMFAEMRHNIMHKDYPELKDTGAQIYLVDGGAALLKPMSVKSQVNTYESLTKLGVKILLNSHVNDFVNDKVILSDGTEIATKNLIWAAGVSAMSFEGIPVTSYGRGKRMAVDGFHKLVGFEDIYAIGDTAIQSGDPGYPEGHPQVAQVAIQQGVSLAANFTRIAERKAPKSFVYKDRGSMAIIGSNKAVVDLPKPKIHLNGFIAWLAWLFIHLMSLISYRNRFRTFYNWTVAYFSKDQSLRMIIRPVDTTENKDNV</sequence>
<dbReference type="SUPFAM" id="SSF51905">
    <property type="entry name" value="FAD/NAD(P)-binding domain"/>
    <property type="match status" value="2"/>
</dbReference>
<organism evidence="12 13">
    <name type="scientific">Pedobacter cryoconitis</name>
    <dbReference type="NCBI Taxonomy" id="188932"/>
    <lineage>
        <taxon>Bacteria</taxon>
        <taxon>Pseudomonadati</taxon>
        <taxon>Bacteroidota</taxon>
        <taxon>Sphingobacteriia</taxon>
        <taxon>Sphingobacteriales</taxon>
        <taxon>Sphingobacteriaceae</taxon>
        <taxon>Pedobacter</taxon>
    </lineage>
</organism>
<dbReference type="InterPro" id="IPR045024">
    <property type="entry name" value="NDH-2"/>
</dbReference>
<dbReference type="Gene3D" id="3.50.50.100">
    <property type="match status" value="1"/>
</dbReference>
<keyword evidence="6 12" id="KW-0560">Oxidoreductase</keyword>
<reference evidence="12 13" key="1">
    <citation type="submission" date="2020-08" db="EMBL/GenBank/DDBJ databases">
        <title>Genomic Encyclopedia of Type Strains, Phase IV (KMG-V): Genome sequencing to study the core and pangenomes of soil and plant-associated prokaryotes.</title>
        <authorList>
            <person name="Whitman W."/>
        </authorList>
    </citation>
    <scope>NUCLEOTIDE SEQUENCE [LARGE SCALE GENOMIC DNA]</scope>
    <source>
        <strain evidence="12 13">S3M1</strain>
    </source>
</reference>
<protein>
    <recommendedName>
        <fullName evidence="2">NADH:ubiquinone reductase (non-electrogenic)</fullName>
        <ecNumber evidence="2">1.6.5.9</ecNumber>
    </recommendedName>
</protein>
<dbReference type="PRINTS" id="PR00368">
    <property type="entry name" value="FADPNR"/>
</dbReference>
<dbReference type="EC" id="1.6.5.9" evidence="2"/>
<evidence type="ECO:0000256" key="7">
    <source>
        <dbReference type="ARBA" id="ARBA00023027"/>
    </source>
</evidence>
<dbReference type="Proteomes" id="UP000537204">
    <property type="component" value="Unassembled WGS sequence"/>
</dbReference>
<keyword evidence="5" id="KW-0809">Transit peptide</keyword>
<feature type="transmembrane region" description="Helical" evidence="9">
    <location>
        <begin position="373"/>
        <end position="390"/>
    </location>
</feature>
<dbReference type="InterPro" id="IPR023753">
    <property type="entry name" value="FAD/NAD-binding_dom"/>
</dbReference>
<dbReference type="PANTHER" id="PTHR43706:SF47">
    <property type="entry name" value="EXTERNAL NADH-UBIQUINONE OXIDOREDUCTASE 1, MITOCHONDRIAL-RELATED"/>
    <property type="match status" value="1"/>
</dbReference>
<dbReference type="Pfam" id="PF22366">
    <property type="entry name" value="NDH2_C"/>
    <property type="match status" value="1"/>
</dbReference>
<comment type="caution">
    <text evidence="12">The sequence shown here is derived from an EMBL/GenBank/DDBJ whole genome shotgun (WGS) entry which is preliminary data.</text>
</comment>
<dbReference type="RefSeq" id="WP_183883852.1">
    <property type="nucleotide sequence ID" value="NZ_JACHCE010000007.1"/>
</dbReference>
<evidence type="ECO:0000256" key="3">
    <source>
        <dbReference type="ARBA" id="ARBA00022630"/>
    </source>
</evidence>